<dbReference type="EMBL" id="CAKLPZ010000001">
    <property type="protein sequence ID" value="CAH0999067.1"/>
    <property type="molecule type" value="Genomic_DNA"/>
</dbReference>
<dbReference type="InterPro" id="IPR043144">
    <property type="entry name" value="Mal/L-sulf/L-lact_DH-like_ah"/>
</dbReference>
<accession>A0ABM9AWH7</accession>
<dbReference type="SUPFAM" id="SSF89733">
    <property type="entry name" value="L-sulfolactate dehydrogenase-like"/>
    <property type="match status" value="1"/>
</dbReference>
<dbReference type="PANTHER" id="PTHR11091">
    <property type="entry name" value="OXIDOREDUCTASE-RELATED"/>
    <property type="match status" value="1"/>
</dbReference>
<dbReference type="Pfam" id="PF02615">
    <property type="entry name" value="Ldh_2"/>
    <property type="match status" value="1"/>
</dbReference>
<keyword evidence="3" id="KW-1185">Reference proteome</keyword>
<dbReference type="InterPro" id="IPR043143">
    <property type="entry name" value="Mal/L-sulf/L-lact_DH-like_NADP"/>
</dbReference>
<comment type="caution">
    <text evidence="2">The sequence shown here is derived from an EMBL/GenBank/DDBJ whole genome shotgun (WGS) entry which is preliminary data.</text>
</comment>
<dbReference type="NCBIfam" id="NF009750">
    <property type="entry name" value="PRK13260.1"/>
    <property type="match status" value="1"/>
</dbReference>
<sequence length="340" mass="37240">MTVTIQAAEMTEVLRQVFALHGFTDADAATLARVHTESTLYGVNSHGIDRVAKFIDYIGRGLVDTDARAARVATFGSIERYDGHSGPGVLNALHCTDRAITLAREHGMGLVALRNTNHWMRGGTYGWRTAAAGCIGILFTNTTHNMPAWGGRDPRTGNNPLIIAIPRAGGHVVLDMALSQFSFGGLNAHRLRGEELPFPGGWDAQGQLTTTPADIIASERALPIGYWKGSALSMVLDMLATLLSAGNSTYRIGQRGHETDVSQVFLCIDPARFHDRDLQQRLLDEIVDYNHSGPPLREGQRTYYPGERALQNMQHNLAHGMAVSMEVWREVTDLAQRTTI</sequence>
<name>A0ABM9AWH7_9BACT</name>
<dbReference type="Gene3D" id="1.10.1530.10">
    <property type="match status" value="1"/>
</dbReference>
<dbReference type="InterPro" id="IPR036111">
    <property type="entry name" value="Mal/L-sulfo/L-lacto_DH-like_sf"/>
</dbReference>
<dbReference type="Proteomes" id="UP000837803">
    <property type="component" value="Unassembled WGS sequence"/>
</dbReference>
<proteinExistence type="predicted"/>
<gene>
    <name evidence="2" type="primary">dlgD</name>
    <name evidence="2" type="ORF">LEM8419_00362</name>
</gene>
<organism evidence="2 3">
    <name type="scientific">Neolewinella maritima</name>
    <dbReference type="NCBI Taxonomy" id="1383882"/>
    <lineage>
        <taxon>Bacteria</taxon>
        <taxon>Pseudomonadati</taxon>
        <taxon>Bacteroidota</taxon>
        <taxon>Saprospiria</taxon>
        <taxon>Saprospirales</taxon>
        <taxon>Lewinellaceae</taxon>
        <taxon>Neolewinella</taxon>
    </lineage>
</organism>
<dbReference type="PANTHER" id="PTHR11091:SF3">
    <property type="entry name" value="2,3-DIKETO-L-GULONATE REDUCTASE"/>
    <property type="match status" value="1"/>
</dbReference>
<dbReference type="InterPro" id="IPR003767">
    <property type="entry name" value="Malate/L-lactate_DH-like"/>
</dbReference>
<evidence type="ECO:0000256" key="1">
    <source>
        <dbReference type="ARBA" id="ARBA00023002"/>
    </source>
</evidence>
<evidence type="ECO:0000313" key="2">
    <source>
        <dbReference type="EMBL" id="CAH0999067.1"/>
    </source>
</evidence>
<reference evidence="2" key="1">
    <citation type="submission" date="2021-12" db="EMBL/GenBank/DDBJ databases">
        <authorList>
            <person name="Rodrigo-Torres L."/>
            <person name="Arahal R. D."/>
            <person name="Lucena T."/>
        </authorList>
    </citation>
    <scope>NUCLEOTIDE SEQUENCE</scope>
    <source>
        <strain evidence="2">CECT 8419</strain>
    </source>
</reference>
<evidence type="ECO:0000313" key="3">
    <source>
        <dbReference type="Proteomes" id="UP000837803"/>
    </source>
</evidence>
<keyword evidence="1 2" id="KW-0560">Oxidoreductase</keyword>
<dbReference type="GO" id="GO:0047559">
    <property type="term" value="F:3-dehydro-L-gulonate 2-dehydrogenase activity"/>
    <property type="evidence" value="ECO:0007669"/>
    <property type="project" value="UniProtKB-EC"/>
</dbReference>
<protein>
    <submittedName>
        <fullName evidence="2">2,3-diketo-L-gulonate reductase</fullName>
        <ecNumber evidence="2">1.1.1.130</ecNumber>
    </submittedName>
</protein>
<dbReference type="EC" id="1.1.1.130" evidence="2"/>
<dbReference type="RefSeq" id="WP_238749264.1">
    <property type="nucleotide sequence ID" value="NZ_CAKLPZ010000001.1"/>
</dbReference>
<dbReference type="Gene3D" id="3.30.1370.60">
    <property type="entry name" value="Hypothetical oxidoreductase yiak, domain 2"/>
    <property type="match status" value="1"/>
</dbReference>